<evidence type="ECO:0000313" key="13">
    <source>
        <dbReference type="EMBL" id="HGW91627.1"/>
    </source>
</evidence>
<comment type="function">
    <text evidence="2 11">Catalyzes a salvage reaction resulting in the formation of AMP, that is energically less costly than de novo synthesis.</text>
</comment>
<dbReference type="GO" id="GO:0006168">
    <property type="term" value="P:adenine salvage"/>
    <property type="evidence" value="ECO:0007669"/>
    <property type="project" value="InterPro"/>
</dbReference>
<comment type="caution">
    <text evidence="13">The sequence shown here is derived from an EMBL/GenBank/DDBJ whole genome shotgun (WGS) entry which is preliminary data.</text>
</comment>
<dbReference type="FunFam" id="3.40.50.2020:FF:000021">
    <property type="entry name" value="Adenine phosphoribosyltransferase"/>
    <property type="match status" value="1"/>
</dbReference>
<keyword evidence="9 11" id="KW-0808">Transferase</keyword>
<evidence type="ECO:0000256" key="6">
    <source>
        <dbReference type="ARBA" id="ARBA00011893"/>
    </source>
</evidence>
<dbReference type="GO" id="GO:0044209">
    <property type="term" value="P:AMP salvage"/>
    <property type="evidence" value="ECO:0007669"/>
    <property type="project" value="UniProtKB-UniRule"/>
</dbReference>
<evidence type="ECO:0000256" key="10">
    <source>
        <dbReference type="ARBA" id="ARBA00022726"/>
    </source>
</evidence>
<dbReference type="EC" id="2.4.2.7" evidence="6 11"/>
<evidence type="ECO:0000256" key="8">
    <source>
        <dbReference type="ARBA" id="ARBA00022676"/>
    </source>
</evidence>
<dbReference type="PANTHER" id="PTHR32315">
    <property type="entry name" value="ADENINE PHOSPHORIBOSYLTRANSFERASE"/>
    <property type="match status" value="1"/>
</dbReference>
<name>A0A7C4YH18_UNCW3</name>
<evidence type="ECO:0000256" key="5">
    <source>
        <dbReference type="ARBA" id="ARBA00008391"/>
    </source>
</evidence>
<dbReference type="GO" id="GO:0016208">
    <property type="term" value="F:AMP binding"/>
    <property type="evidence" value="ECO:0007669"/>
    <property type="project" value="TreeGrafter"/>
</dbReference>
<dbReference type="InterPro" id="IPR050054">
    <property type="entry name" value="UPRTase/APRTase"/>
</dbReference>
<comment type="subunit">
    <text evidence="11">Homodimer.</text>
</comment>
<dbReference type="GO" id="GO:0006166">
    <property type="term" value="P:purine ribonucleoside salvage"/>
    <property type="evidence" value="ECO:0007669"/>
    <property type="project" value="UniProtKB-UniRule"/>
</dbReference>
<evidence type="ECO:0000256" key="2">
    <source>
        <dbReference type="ARBA" id="ARBA00003968"/>
    </source>
</evidence>
<dbReference type="SUPFAM" id="SSF53271">
    <property type="entry name" value="PRTase-like"/>
    <property type="match status" value="1"/>
</dbReference>
<reference evidence="13" key="1">
    <citation type="journal article" date="2020" name="mSystems">
        <title>Genome- and Community-Level Interaction Insights into Carbon Utilization and Element Cycling Functions of Hydrothermarchaeota in Hydrothermal Sediment.</title>
        <authorList>
            <person name="Zhou Z."/>
            <person name="Liu Y."/>
            <person name="Xu W."/>
            <person name="Pan J."/>
            <person name="Luo Z.H."/>
            <person name="Li M."/>
        </authorList>
    </citation>
    <scope>NUCLEOTIDE SEQUENCE [LARGE SCALE GENOMIC DNA]</scope>
    <source>
        <strain evidence="13">SpSt-780</strain>
    </source>
</reference>
<evidence type="ECO:0000256" key="11">
    <source>
        <dbReference type="HAMAP-Rule" id="MF_00004"/>
    </source>
</evidence>
<comment type="pathway">
    <text evidence="4 11">Purine metabolism; AMP biosynthesis via salvage pathway; AMP from adenine: step 1/1.</text>
</comment>
<dbReference type="GO" id="GO:0003999">
    <property type="term" value="F:adenine phosphoribosyltransferase activity"/>
    <property type="evidence" value="ECO:0007669"/>
    <property type="project" value="UniProtKB-UniRule"/>
</dbReference>
<evidence type="ECO:0000256" key="4">
    <source>
        <dbReference type="ARBA" id="ARBA00004659"/>
    </source>
</evidence>
<keyword evidence="7 11" id="KW-0963">Cytoplasm</keyword>
<keyword evidence="8 11" id="KW-0328">Glycosyltransferase</keyword>
<dbReference type="Pfam" id="PF00156">
    <property type="entry name" value="Pribosyltran"/>
    <property type="match status" value="1"/>
</dbReference>
<accession>A0A7C4YH18</accession>
<comment type="similarity">
    <text evidence="5 11">Belongs to the purine/pyrimidine phosphoribosyltransferase family.</text>
</comment>
<dbReference type="NCBIfam" id="NF002633">
    <property type="entry name" value="PRK02304.1-2"/>
    <property type="match status" value="1"/>
</dbReference>
<evidence type="ECO:0000256" key="9">
    <source>
        <dbReference type="ARBA" id="ARBA00022679"/>
    </source>
</evidence>
<evidence type="ECO:0000256" key="3">
    <source>
        <dbReference type="ARBA" id="ARBA00004496"/>
    </source>
</evidence>
<dbReference type="NCBIfam" id="NF002634">
    <property type="entry name" value="PRK02304.1-3"/>
    <property type="match status" value="1"/>
</dbReference>
<feature type="domain" description="Phosphoribosyltransferase" evidence="12">
    <location>
        <begin position="30"/>
        <end position="162"/>
    </location>
</feature>
<evidence type="ECO:0000259" key="12">
    <source>
        <dbReference type="Pfam" id="PF00156"/>
    </source>
</evidence>
<keyword evidence="10 11" id="KW-0660">Purine salvage</keyword>
<protein>
    <recommendedName>
        <fullName evidence="6 11">Adenine phosphoribosyltransferase</fullName>
        <shortName evidence="11">APRT</shortName>
        <ecNumber evidence="6 11">2.4.2.7</ecNumber>
    </recommendedName>
</protein>
<dbReference type="GO" id="GO:0005737">
    <property type="term" value="C:cytoplasm"/>
    <property type="evidence" value="ECO:0007669"/>
    <property type="project" value="UniProtKB-SubCell"/>
</dbReference>
<dbReference type="Gene3D" id="3.40.50.2020">
    <property type="match status" value="1"/>
</dbReference>
<dbReference type="InterPro" id="IPR005764">
    <property type="entry name" value="Ade_phspho_trans"/>
</dbReference>
<gene>
    <name evidence="11" type="primary">apt</name>
    <name evidence="13" type="ORF">ENV67_03695</name>
</gene>
<dbReference type="HAMAP" id="MF_00004">
    <property type="entry name" value="Aden_phosphoribosyltr"/>
    <property type="match status" value="1"/>
</dbReference>
<dbReference type="CDD" id="cd06223">
    <property type="entry name" value="PRTases_typeI"/>
    <property type="match status" value="1"/>
</dbReference>
<dbReference type="PANTHER" id="PTHR32315:SF3">
    <property type="entry name" value="ADENINE PHOSPHORIBOSYLTRANSFERASE"/>
    <property type="match status" value="1"/>
</dbReference>
<dbReference type="AlphaFoldDB" id="A0A7C4YH18"/>
<evidence type="ECO:0000256" key="1">
    <source>
        <dbReference type="ARBA" id="ARBA00000868"/>
    </source>
</evidence>
<organism evidence="13">
    <name type="scientific">candidate division WOR-3 bacterium</name>
    <dbReference type="NCBI Taxonomy" id="2052148"/>
    <lineage>
        <taxon>Bacteria</taxon>
        <taxon>Bacteria division WOR-3</taxon>
    </lineage>
</organism>
<evidence type="ECO:0000256" key="7">
    <source>
        <dbReference type="ARBA" id="ARBA00022490"/>
    </source>
</evidence>
<comment type="catalytic activity">
    <reaction evidence="1 11">
        <text>AMP + diphosphate = 5-phospho-alpha-D-ribose 1-diphosphate + adenine</text>
        <dbReference type="Rhea" id="RHEA:16609"/>
        <dbReference type="ChEBI" id="CHEBI:16708"/>
        <dbReference type="ChEBI" id="CHEBI:33019"/>
        <dbReference type="ChEBI" id="CHEBI:58017"/>
        <dbReference type="ChEBI" id="CHEBI:456215"/>
        <dbReference type="EC" id="2.4.2.7"/>
    </reaction>
</comment>
<dbReference type="InterPro" id="IPR000836">
    <property type="entry name" value="PRTase_dom"/>
</dbReference>
<dbReference type="UniPathway" id="UPA00588">
    <property type="reaction ID" value="UER00646"/>
</dbReference>
<proteinExistence type="inferred from homology"/>
<dbReference type="NCBIfam" id="TIGR01090">
    <property type="entry name" value="apt"/>
    <property type="match status" value="1"/>
</dbReference>
<dbReference type="InterPro" id="IPR029057">
    <property type="entry name" value="PRTase-like"/>
</dbReference>
<sequence length="170" mass="19150">MDLKKFIRDVPDFPKKGIIFKDITTLLKDKDAFKEAVDRMCEPFLNNKIDKIIAVESRGFIFGGAMAYKMNVGFNIARKPGKLPWEKIRETYQLEYGEDALEIHKDAVNKGENVLIVDDLLATGGTSLALAKLVEKIGGNVVGIAFLIELTFLNGREKLKDYNVHTVIKF</sequence>
<comment type="subcellular location">
    <subcellularLocation>
        <location evidence="3 11">Cytoplasm</location>
    </subcellularLocation>
</comment>
<dbReference type="EMBL" id="DTHG01000045">
    <property type="protein sequence ID" value="HGW91627.1"/>
    <property type="molecule type" value="Genomic_DNA"/>
</dbReference>
<dbReference type="GO" id="GO:0002055">
    <property type="term" value="F:adenine binding"/>
    <property type="evidence" value="ECO:0007669"/>
    <property type="project" value="TreeGrafter"/>
</dbReference>
<dbReference type="NCBIfam" id="NF002636">
    <property type="entry name" value="PRK02304.1-5"/>
    <property type="match status" value="1"/>
</dbReference>